<accession>A0A0W0G9I5</accession>
<gene>
    <name evidence="8" type="ORF">WG66_2212</name>
</gene>
<evidence type="ECO:0000256" key="5">
    <source>
        <dbReference type="ARBA" id="ARBA00023211"/>
    </source>
</evidence>
<dbReference type="EMBL" id="LATX01000742">
    <property type="protein sequence ID" value="KTB45196.1"/>
    <property type="molecule type" value="Genomic_DNA"/>
</dbReference>
<dbReference type="PANTHER" id="PTHR43226:SF1">
    <property type="entry name" value="XAA-PRO DIPEPTIDASE"/>
    <property type="match status" value="1"/>
</dbReference>
<comment type="cofactor">
    <cofactor evidence="1">
        <name>Mn(2+)</name>
        <dbReference type="ChEBI" id="CHEBI:29035"/>
    </cofactor>
</comment>
<evidence type="ECO:0000256" key="1">
    <source>
        <dbReference type="ARBA" id="ARBA00001936"/>
    </source>
</evidence>
<comment type="caution">
    <text evidence="8">The sequence shown here is derived from an EMBL/GenBank/DDBJ whole genome shotgun (WGS) entry which is preliminary data.</text>
</comment>
<reference evidence="8 9" key="1">
    <citation type="submission" date="2015-12" db="EMBL/GenBank/DDBJ databases">
        <title>Draft genome sequence of Moniliophthora roreri, the causal agent of frosty pod rot of cacao.</title>
        <authorList>
            <person name="Aime M.C."/>
            <person name="Diaz-Valderrama J.R."/>
            <person name="Kijpornyongpan T."/>
            <person name="Phillips-Mora W."/>
        </authorList>
    </citation>
    <scope>NUCLEOTIDE SEQUENCE [LARGE SCALE GENOMIC DNA]</scope>
    <source>
        <strain evidence="8 9">MCA 2952</strain>
    </source>
</reference>
<dbReference type="eggNOG" id="KOG2737">
    <property type="taxonomic scope" value="Eukaryota"/>
</dbReference>
<feature type="compositionally biased region" description="Polar residues" evidence="6">
    <location>
        <begin position="53"/>
        <end position="63"/>
    </location>
</feature>
<evidence type="ECO:0000256" key="4">
    <source>
        <dbReference type="ARBA" id="ARBA00022801"/>
    </source>
</evidence>
<evidence type="ECO:0000259" key="7">
    <source>
        <dbReference type="Pfam" id="PF00557"/>
    </source>
</evidence>
<dbReference type="GO" id="GO:0004177">
    <property type="term" value="F:aminopeptidase activity"/>
    <property type="evidence" value="ECO:0007669"/>
    <property type="project" value="UniProtKB-KW"/>
</dbReference>
<dbReference type="InterPro" id="IPR000994">
    <property type="entry name" value="Pept_M24"/>
</dbReference>
<dbReference type="GO" id="GO:0006508">
    <property type="term" value="P:proteolysis"/>
    <property type="evidence" value="ECO:0007669"/>
    <property type="project" value="TreeGrafter"/>
</dbReference>
<keyword evidence="3" id="KW-0479">Metal-binding</keyword>
<dbReference type="Pfam" id="PF00557">
    <property type="entry name" value="Peptidase_M24"/>
    <property type="match status" value="1"/>
</dbReference>
<dbReference type="SUPFAM" id="SSF55920">
    <property type="entry name" value="Creatinase/aminopeptidase"/>
    <property type="match status" value="1"/>
</dbReference>
<keyword evidence="8" id="KW-0645">Protease</keyword>
<evidence type="ECO:0000256" key="3">
    <source>
        <dbReference type="ARBA" id="ARBA00022723"/>
    </source>
</evidence>
<feature type="region of interest" description="Disordered" evidence="6">
    <location>
        <begin position="39"/>
        <end position="74"/>
    </location>
</feature>
<keyword evidence="8" id="KW-0031">Aminopeptidase</keyword>
<evidence type="ECO:0000313" key="9">
    <source>
        <dbReference type="Proteomes" id="UP000054988"/>
    </source>
</evidence>
<dbReference type="Gene3D" id="3.90.230.10">
    <property type="entry name" value="Creatinase/methionine aminopeptidase superfamily"/>
    <property type="match status" value="1"/>
</dbReference>
<dbReference type="Proteomes" id="UP000054988">
    <property type="component" value="Unassembled WGS sequence"/>
</dbReference>
<evidence type="ECO:0000256" key="2">
    <source>
        <dbReference type="ARBA" id="ARBA00008766"/>
    </source>
</evidence>
<dbReference type="PANTHER" id="PTHR43226">
    <property type="entry name" value="XAA-PRO AMINOPEPTIDASE 3"/>
    <property type="match status" value="1"/>
</dbReference>
<dbReference type="InterPro" id="IPR036005">
    <property type="entry name" value="Creatinase/aminopeptidase-like"/>
</dbReference>
<comment type="similarity">
    <text evidence="2">Belongs to the peptidase M24B family.</text>
</comment>
<organism evidence="8 9">
    <name type="scientific">Moniliophthora roreri</name>
    <name type="common">Frosty pod rot fungus</name>
    <name type="synonym">Monilia roreri</name>
    <dbReference type="NCBI Taxonomy" id="221103"/>
    <lineage>
        <taxon>Eukaryota</taxon>
        <taxon>Fungi</taxon>
        <taxon>Dikarya</taxon>
        <taxon>Basidiomycota</taxon>
        <taxon>Agaricomycotina</taxon>
        <taxon>Agaricomycetes</taxon>
        <taxon>Agaricomycetidae</taxon>
        <taxon>Agaricales</taxon>
        <taxon>Marasmiineae</taxon>
        <taxon>Marasmiaceae</taxon>
        <taxon>Moniliophthora</taxon>
    </lineage>
</organism>
<keyword evidence="4" id="KW-0378">Hydrolase</keyword>
<keyword evidence="5" id="KW-0464">Manganese</keyword>
<name>A0A0W0G9I5_MONRR</name>
<dbReference type="GO" id="GO:0046872">
    <property type="term" value="F:metal ion binding"/>
    <property type="evidence" value="ECO:0007669"/>
    <property type="project" value="UniProtKB-KW"/>
</dbReference>
<proteinExistence type="inferred from homology"/>
<protein>
    <submittedName>
        <fullName evidence="8">Putative Creatinase/aminopeptidase</fullName>
    </submittedName>
</protein>
<evidence type="ECO:0000313" key="8">
    <source>
        <dbReference type="EMBL" id="KTB45196.1"/>
    </source>
</evidence>
<dbReference type="InterPro" id="IPR052433">
    <property type="entry name" value="X-Pro_dipept-like"/>
</dbReference>
<feature type="domain" description="Peptidase M24" evidence="7">
    <location>
        <begin position="81"/>
        <end position="183"/>
    </location>
</feature>
<evidence type="ECO:0000256" key="6">
    <source>
        <dbReference type="SAM" id="MobiDB-lite"/>
    </source>
</evidence>
<dbReference type="AlphaFoldDB" id="A0A0W0G9I5"/>
<sequence length="201" mass="21585">MGPIRVRPYNLNKSAHDGPKKLLPQVVLGIDASASDIATTTSDSSAEPLLGCSPTSSTSNPSQEGRPEDDEETIPASGISSAFFLHGLGHSLGMDTHDVPSASKPAVNDMIGKGVKLGHESYTYLRLRLPLEKGMVVTVEPGIYFSPHLIAPIRDSKHIHQEVLKQCESVGGVRIEDVVVITEDGYENLTTVKSDQWTGEL</sequence>